<feature type="domain" description="B box-type" evidence="5">
    <location>
        <begin position="299"/>
        <end position="340"/>
    </location>
</feature>
<dbReference type="PANTHER" id="PTHR46698">
    <property type="entry name" value="CROSSVEINLESS 2"/>
    <property type="match status" value="1"/>
</dbReference>
<dbReference type="GO" id="GO:0008270">
    <property type="term" value="F:zinc ion binding"/>
    <property type="evidence" value="ECO:0007669"/>
    <property type="project" value="UniProtKB-KW"/>
</dbReference>
<evidence type="ECO:0000259" key="6">
    <source>
        <dbReference type="PROSITE" id="PS50184"/>
    </source>
</evidence>
<evidence type="ECO:0000256" key="1">
    <source>
        <dbReference type="ARBA" id="ARBA00004613"/>
    </source>
</evidence>
<comment type="caution">
    <text evidence="7">The sequence shown here is derived from an EMBL/GenBank/DDBJ whole genome shotgun (WGS) entry which is preliminary data.</text>
</comment>
<evidence type="ECO:0000313" key="7">
    <source>
        <dbReference type="EMBL" id="CAG2191699.1"/>
    </source>
</evidence>
<dbReference type="Gene3D" id="3.30.160.60">
    <property type="entry name" value="Classic Zinc Finger"/>
    <property type="match status" value="1"/>
</dbReference>
<keyword evidence="4" id="KW-0479">Metal-binding</keyword>
<keyword evidence="3" id="KW-0732">Signal</keyword>
<gene>
    <name evidence="7" type="ORF">MEDL_6888</name>
</gene>
<dbReference type="Pfam" id="PF00093">
    <property type="entry name" value="VWC"/>
    <property type="match status" value="1"/>
</dbReference>
<feature type="domain" description="VWFC" evidence="6">
    <location>
        <begin position="226"/>
        <end position="286"/>
    </location>
</feature>
<dbReference type="SMART" id="SM00214">
    <property type="entry name" value="VWC"/>
    <property type="match status" value="4"/>
</dbReference>
<name>A0A8S3Q7Y4_MYTED</name>
<dbReference type="PROSITE" id="PS50119">
    <property type="entry name" value="ZF_BBOX"/>
    <property type="match status" value="1"/>
</dbReference>
<dbReference type="Pfam" id="PF23334">
    <property type="entry name" value="VWC2L_2nd"/>
    <property type="match status" value="1"/>
</dbReference>
<evidence type="ECO:0000259" key="5">
    <source>
        <dbReference type="PROSITE" id="PS50119"/>
    </source>
</evidence>
<dbReference type="InterPro" id="IPR001007">
    <property type="entry name" value="VWF_dom"/>
</dbReference>
<proteinExistence type="predicted"/>
<evidence type="ECO:0000256" key="4">
    <source>
        <dbReference type="PROSITE-ProRule" id="PRU00024"/>
    </source>
</evidence>
<sequence>MEQGGEKTHVNIVVVLMEKSSVILSDVALLTVPTHTQPPGECCPTCISCYFEGKAIKDGDTYNPDKCSSCRCNHGNMDCTKKECPPASCDSPVFKPGSCCPVCDSGCDYDMKRWKNGDLFIASYDPCLNCSCKNSIVRCIPIHCSLSDYPCRNPVRKGTNCCDYECPGCRDNGVDYTEGDSWPSSTDQCKVCDCSDGLVSCRNKQICPITCSHGILRRGECCQDCNNCLYDGRVYRDGQTFTQPGDRCQQCTCNRGTVRCERTGICPQLSCRVTETPPGACCPICKDLGQQEEVDTFNFSDVKCLDHSYQACCVYCKTCKKVICVKCITKVHNGHTFIDEEELDDKKKVVLRGQKKAERCINELSSSSFQLKDIKEQEDAKFKKVKQDILTHREALKREVDKYADYILKDVEQTWKSNSRVIGAEQSKIGKTTLANLQTDSETIKSTITSKDFVKFFEHLGQLAISLSKNEPLSNLAFSSLGRFMPGKITQLNFGSVEDGRTLEVQSLKIELKVVQKFTIKLKNVHFVGRCSDGSLWIADVISKRCSL</sequence>
<dbReference type="GO" id="GO:0030513">
    <property type="term" value="P:positive regulation of BMP signaling pathway"/>
    <property type="evidence" value="ECO:0007669"/>
    <property type="project" value="TreeGrafter"/>
</dbReference>
<dbReference type="InterPro" id="IPR000315">
    <property type="entry name" value="Znf_B-box"/>
</dbReference>
<organism evidence="7 8">
    <name type="scientific">Mytilus edulis</name>
    <name type="common">Blue mussel</name>
    <dbReference type="NCBI Taxonomy" id="6550"/>
    <lineage>
        <taxon>Eukaryota</taxon>
        <taxon>Metazoa</taxon>
        <taxon>Spiralia</taxon>
        <taxon>Lophotrochozoa</taxon>
        <taxon>Mollusca</taxon>
        <taxon>Bivalvia</taxon>
        <taxon>Autobranchia</taxon>
        <taxon>Pteriomorphia</taxon>
        <taxon>Mytilida</taxon>
        <taxon>Mytiloidea</taxon>
        <taxon>Mytilidae</taxon>
        <taxon>Mytilinae</taxon>
        <taxon>Mytilus</taxon>
    </lineage>
</organism>
<dbReference type="PROSITE" id="PS50184">
    <property type="entry name" value="VWFC_2"/>
    <property type="match status" value="3"/>
</dbReference>
<dbReference type="SUPFAM" id="SSF57845">
    <property type="entry name" value="B-box zinc-binding domain"/>
    <property type="match status" value="1"/>
</dbReference>
<dbReference type="AlphaFoldDB" id="A0A8S3Q7Y4"/>
<dbReference type="PROSITE" id="PS01208">
    <property type="entry name" value="VWFC_1"/>
    <property type="match status" value="1"/>
</dbReference>
<keyword evidence="4" id="KW-0862">Zinc</keyword>
<dbReference type="Gene3D" id="6.20.200.20">
    <property type="match status" value="1"/>
</dbReference>
<reference evidence="7" key="1">
    <citation type="submission" date="2021-03" db="EMBL/GenBank/DDBJ databases">
        <authorList>
            <person name="Bekaert M."/>
        </authorList>
    </citation>
    <scope>NUCLEOTIDE SEQUENCE</scope>
</reference>
<keyword evidence="8" id="KW-1185">Reference proteome</keyword>
<dbReference type="InterPro" id="IPR052424">
    <property type="entry name" value="Kielin_Chordin-BMP_Reg"/>
</dbReference>
<feature type="domain" description="VWFC" evidence="6">
    <location>
        <begin position="47"/>
        <end position="104"/>
    </location>
</feature>
<dbReference type="SUPFAM" id="SSF57603">
    <property type="entry name" value="FnI-like domain"/>
    <property type="match status" value="4"/>
</dbReference>
<dbReference type="GO" id="GO:0005576">
    <property type="term" value="C:extracellular region"/>
    <property type="evidence" value="ECO:0007669"/>
    <property type="project" value="UniProtKB-SubCell"/>
</dbReference>
<evidence type="ECO:0000256" key="3">
    <source>
        <dbReference type="ARBA" id="ARBA00022729"/>
    </source>
</evidence>
<feature type="domain" description="VWFC" evidence="6">
    <location>
        <begin position="167"/>
        <end position="226"/>
    </location>
</feature>
<evidence type="ECO:0000256" key="2">
    <source>
        <dbReference type="ARBA" id="ARBA00022525"/>
    </source>
</evidence>
<dbReference type="PANTHER" id="PTHR46698:SF6">
    <property type="entry name" value="KIELIN_CHORDIN-LIKE PROTEIN"/>
    <property type="match status" value="1"/>
</dbReference>
<comment type="subcellular location">
    <subcellularLocation>
        <location evidence="1">Secreted</location>
    </subcellularLocation>
</comment>
<keyword evidence="2" id="KW-0964">Secreted</keyword>
<dbReference type="Proteomes" id="UP000683360">
    <property type="component" value="Unassembled WGS sequence"/>
</dbReference>
<dbReference type="SMART" id="SM00215">
    <property type="entry name" value="VWC_out"/>
    <property type="match status" value="3"/>
</dbReference>
<dbReference type="Gene3D" id="2.10.70.10">
    <property type="entry name" value="Complement Module, domain 1"/>
    <property type="match status" value="3"/>
</dbReference>
<evidence type="ECO:0000313" key="8">
    <source>
        <dbReference type="Proteomes" id="UP000683360"/>
    </source>
</evidence>
<accession>A0A8S3Q7Y4</accession>
<dbReference type="OrthoDB" id="6125989at2759"/>
<dbReference type="EMBL" id="CAJPWZ010000369">
    <property type="protein sequence ID" value="CAG2191699.1"/>
    <property type="molecule type" value="Genomic_DNA"/>
</dbReference>
<protein>
    <submittedName>
        <fullName evidence="7">Uncharacterized protein</fullName>
    </submittedName>
</protein>
<keyword evidence="4" id="KW-0863">Zinc-finger</keyword>